<organism evidence="4 5">
    <name type="scientific">Aspergillus ibericus CBS 121593</name>
    <dbReference type="NCBI Taxonomy" id="1448316"/>
    <lineage>
        <taxon>Eukaryota</taxon>
        <taxon>Fungi</taxon>
        <taxon>Dikarya</taxon>
        <taxon>Ascomycota</taxon>
        <taxon>Pezizomycotina</taxon>
        <taxon>Eurotiomycetes</taxon>
        <taxon>Eurotiomycetidae</taxon>
        <taxon>Eurotiales</taxon>
        <taxon>Aspergillaceae</taxon>
        <taxon>Aspergillus</taxon>
        <taxon>Aspergillus subgen. Circumdati</taxon>
    </lineage>
</organism>
<evidence type="ECO:0000313" key="4">
    <source>
        <dbReference type="EMBL" id="RAK99174.1"/>
    </source>
</evidence>
<dbReference type="RefSeq" id="XP_025573502.1">
    <property type="nucleotide sequence ID" value="XM_025713681.1"/>
</dbReference>
<dbReference type="Gene3D" id="3.10.129.10">
    <property type="entry name" value="Hotdog Thioesterase"/>
    <property type="match status" value="1"/>
</dbReference>
<dbReference type="InterPro" id="IPR003736">
    <property type="entry name" value="PAAI_dom"/>
</dbReference>
<dbReference type="STRING" id="1448316.A0A395GVJ5"/>
<protein>
    <submittedName>
        <fullName evidence="4">Thioesterase family protein</fullName>
    </submittedName>
</protein>
<dbReference type="Proteomes" id="UP000249402">
    <property type="component" value="Unassembled WGS sequence"/>
</dbReference>
<feature type="domain" description="Thioesterase" evidence="3">
    <location>
        <begin position="83"/>
        <end position="162"/>
    </location>
</feature>
<dbReference type="GO" id="GO:0047617">
    <property type="term" value="F:fatty acyl-CoA hydrolase activity"/>
    <property type="evidence" value="ECO:0007669"/>
    <property type="project" value="InterPro"/>
</dbReference>
<comment type="similarity">
    <text evidence="1">Belongs to the thioesterase PaaI family.</text>
</comment>
<evidence type="ECO:0000313" key="5">
    <source>
        <dbReference type="Proteomes" id="UP000249402"/>
    </source>
</evidence>
<evidence type="ECO:0000256" key="2">
    <source>
        <dbReference type="ARBA" id="ARBA00022801"/>
    </source>
</evidence>
<gene>
    <name evidence="4" type="ORF">BO80DRAFT_140681</name>
</gene>
<dbReference type="VEuPathDB" id="FungiDB:BO80DRAFT_140681"/>
<dbReference type="AlphaFoldDB" id="A0A395GVJ5"/>
<reference evidence="4 5" key="1">
    <citation type="submission" date="2018-02" db="EMBL/GenBank/DDBJ databases">
        <title>The genomes of Aspergillus section Nigri reveals drivers in fungal speciation.</title>
        <authorList>
            <consortium name="DOE Joint Genome Institute"/>
            <person name="Vesth T.C."/>
            <person name="Nybo J."/>
            <person name="Theobald S."/>
            <person name="Brandl J."/>
            <person name="Frisvad J.C."/>
            <person name="Nielsen K.F."/>
            <person name="Lyhne E.K."/>
            <person name="Kogle M.E."/>
            <person name="Kuo A."/>
            <person name="Riley R."/>
            <person name="Clum A."/>
            <person name="Nolan M."/>
            <person name="Lipzen A."/>
            <person name="Salamov A."/>
            <person name="Henrissat B."/>
            <person name="Wiebenga A."/>
            <person name="De vries R.P."/>
            <person name="Grigoriev I.V."/>
            <person name="Mortensen U.H."/>
            <person name="Andersen M.R."/>
            <person name="Baker S.E."/>
        </authorList>
    </citation>
    <scope>NUCLEOTIDE SEQUENCE [LARGE SCALE GENOMIC DNA]</scope>
    <source>
        <strain evidence="4 5">CBS 121593</strain>
    </source>
</reference>
<dbReference type="PANTHER" id="PTHR21660">
    <property type="entry name" value="THIOESTERASE SUPERFAMILY MEMBER-RELATED"/>
    <property type="match status" value="1"/>
</dbReference>
<dbReference type="PANTHER" id="PTHR21660:SF1">
    <property type="entry name" value="ACYL-COENZYME A THIOESTERASE 13"/>
    <property type="match status" value="1"/>
</dbReference>
<dbReference type="InterPro" id="IPR039298">
    <property type="entry name" value="ACOT13"/>
</dbReference>
<proteinExistence type="inferred from homology"/>
<keyword evidence="2" id="KW-0378">Hydrolase</keyword>
<dbReference type="InterPro" id="IPR006683">
    <property type="entry name" value="Thioestr_dom"/>
</dbReference>
<dbReference type="Pfam" id="PF03061">
    <property type="entry name" value="4HBT"/>
    <property type="match status" value="1"/>
</dbReference>
<sequence>MHQHSVLPSTMPAATVRPISDLSPFEQLVLSYSTGPQSPNEGGEVWDYFPSASNLRLESATPGPPARVSYLLTVIPKQCNYLGSLHGGCAATIVDILSSTLLLALSKPGQYSLGGVSRNLKLTYLRPVPVGSEIRVMCEMVHMGKRMVLLRAEIQRMDGGICVVAEHEKANTDPAAI</sequence>
<evidence type="ECO:0000256" key="1">
    <source>
        <dbReference type="ARBA" id="ARBA00008324"/>
    </source>
</evidence>
<dbReference type="NCBIfam" id="TIGR00369">
    <property type="entry name" value="unchar_dom_1"/>
    <property type="match status" value="1"/>
</dbReference>
<dbReference type="SUPFAM" id="SSF54637">
    <property type="entry name" value="Thioesterase/thiol ester dehydrase-isomerase"/>
    <property type="match status" value="1"/>
</dbReference>
<dbReference type="InterPro" id="IPR029069">
    <property type="entry name" value="HotDog_dom_sf"/>
</dbReference>
<name>A0A395GVJ5_9EURO</name>
<accession>A0A395GVJ5</accession>
<dbReference type="EMBL" id="KZ824448">
    <property type="protein sequence ID" value="RAK99174.1"/>
    <property type="molecule type" value="Genomic_DNA"/>
</dbReference>
<keyword evidence="5" id="KW-1185">Reference proteome</keyword>
<dbReference type="GeneID" id="37218546"/>
<dbReference type="OrthoDB" id="2831072at2759"/>
<dbReference type="CDD" id="cd03443">
    <property type="entry name" value="PaaI_thioesterase"/>
    <property type="match status" value="1"/>
</dbReference>
<evidence type="ECO:0000259" key="3">
    <source>
        <dbReference type="Pfam" id="PF03061"/>
    </source>
</evidence>